<reference evidence="1" key="1">
    <citation type="submission" date="2020-08" db="EMBL/GenBank/DDBJ databases">
        <title>Genomic Encyclopedia of Type Strains, Phase IV (KMG-V): Genome sequencing to study the core and pangenomes of soil and plant-associated prokaryotes.</title>
        <authorList>
            <person name="Whitman W."/>
        </authorList>
    </citation>
    <scope>NUCLEOTIDE SEQUENCE</scope>
    <source>
        <strain evidence="1">M8UP15</strain>
    </source>
</reference>
<sequence length="242" mass="26851">MKASALEFRLRFIIGIVIYLLGFIAPWNSLLHLDSIRTWQYLAAWPARSGWLGFSAATIAVLVLGILCAVAGAFLRTWGSAYVDPSIVQAGAMHGEGFVAAGPYRYLRNPLYLGTFFHTFALALLMPPSGAIFCILAIILFHLRLILGEEFFLTAKLGAPYLEYCAKVPRLFPSFTARIPAFPMRPTWPTAFLSEIYMWGVAISFATLGWRYNSMLIIKGVLISLGLSLIVRAFLKPAPRRA</sequence>
<comment type="caution">
    <text evidence="1">The sequence shown here is derived from an EMBL/GenBank/DDBJ whole genome shotgun (WGS) entry which is preliminary data.</text>
</comment>
<gene>
    <name evidence="1" type="ORF">HDF13_002982</name>
</gene>
<keyword evidence="2" id="KW-1185">Reference proteome</keyword>
<proteinExistence type="predicted"/>
<dbReference type="EMBL" id="JACHEA010000001">
    <property type="protein sequence ID" value="MBB5340649.1"/>
    <property type="molecule type" value="Genomic_DNA"/>
</dbReference>
<organism evidence="1 2">
    <name type="scientific">Tunturiibacter gelidiferens</name>
    <dbReference type="NCBI Taxonomy" id="3069689"/>
    <lineage>
        <taxon>Bacteria</taxon>
        <taxon>Pseudomonadati</taxon>
        <taxon>Acidobacteriota</taxon>
        <taxon>Terriglobia</taxon>
        <taxon>Terriglobales</taxon>
        <taxon>Acidobacteriaceae</taxon>
        <taxon>Tunturiibacter</taxon>
    </lineage>
</organism>
<dbReference type="Proteomes" id="UP000569005">
    <property type="component" value="Unassembled WGS sequence"/>
</dbReference>
<evidence type="ECO:0000313" key="2">
    <source>
        <dbReference type="Proteomes" id="UP000569005"/>
    </source>
</evidence>
<accession>A0ACC5P1E9</accession>
<name>A0ACC5P1E9_9BACT</name>
<protein>
    <submittedName>
        <fullName evidence="1">Protein-S-isoprenylcysteine O-methyltransferase Ste14</fullName>
    </submittedName>
</protein>
<evidence type="ECO:0000313" key="1">
    <source>
        <dbReference type="EMBL" id="MBB5340649.1"/>
    </source>
</evidence>